<keyword evidence="2" id="KW-1185">Reference proteome</keyword>
<name>A0A841I116_9DEIO</name>
<evidence type="ECO:0000313" key="2">
    <source>
        <dbReference type="Proteomes" id="UP000569951"/>
    </source>
</evidence>
<dbReference type="AlphaFoldDB" id="A0A841I116"/>
<organism evidence="1 2">
    <name type="scientific">Deinobacterium chartae</name>
    <dbReference type="NCBI Taxonomy" id="521158"/>
    <lineage>
        <taxon>Bacteria</taxon>
        <taxon>Thermotogati</taxon>
        <taxon>Deinococcota</taxon>
        <taxon>Deinococci</taxon>
        <taxon>Deinococcales</taxon>
        <taxon>Deinococcaceae</taxon>
        <taxon>Deinobacterium</taxon>
    </lineage>
</organism>
<evidence type="ECO:0000313" key="1">
    <source>
        <dbReference type="EMBL" id="MBB6098674.1"/>
    </source>
</evidence>
<dbReference type="EMBL" id="JACHHG010000007">
    <property type="protein sequence ID" value="MBB6098674.1"/>
    <property type="molecule type" value="Genomic_DNA"/>
</dbReference>
<gene>
    <name evidence="1" type="ORF">HNR42_002109</name>
</gene>
<sequence length="60" mass="6849">MSAMEYTTILSCLKLSHPAESGAGRKDEPAGEARGVPLELARPWFRRWRPSRAFFGWLRT</sequence>
<protein>
    <submittedName>
        <fullName evidence="1">Uncharacterized protein</fullName>
    </submittedName>
</protein>
<reference evidence="1 2" key="1">
    <citation type="submission" date="2020-08" db="EMBL/GenBank/DDBJ databases">
        <title>Genomic Encyclopedia of Type Strains, Phase IV (KMG-IV): sequencing the most valuable type-strain genomes for metagenomic binning, comparative biology and taxonomic classification.</title>
        <authorList>
            <person name="Goeker M."/>
        </authorList>
    </citation>
    <scope>NUCLEOTIDE SEQUENCE [LARGE SCALE GENOMIC DNA]</scope>
    <source>
        <strain evidence="1 2">DSM 21458</strain>
    </source>
</reference>
<comment type="caution">
    <text evidence="1">The sequence shown here is derived from an EMBL/GenBank/DDBJ whole genome shotgun (WGS) entry which is preliminary data.</text>
</comment>
<dbReference type="Proteomes" id="UP000569951">
    <property type="component" value="Unassembled WGS sequence"/>
</dbReference>
<accession>A0A841I116</accession>
<proteinExistence type="predicted"/>